<dbReference type="EMBL" id="GBXM01098437">
    <property type="protein sequence ID" value="JAH10140.1"/>
    <property type="molecule type" value="Transcribed_RNA"/>
</dbReference>
<proteinExistence type="predicted"/>
<protein>
    <submittedName>
        <fullName evidence="1">Uncharacterized protein</fullName>
    </submittedName>
</protein>
<accession>A0A0E9Q1C4</accession>
<evidence type="ECO:0000313" key="1">
    <source>
        <dbReference type="EMBL" id="JAH10140.1"/>
    </source>
</evidence>
<name>A0A0E9Q1C4_ANGAN</name>
<reference evidence="1" key="2">
    <citation type="journal article" date="2015" name="Fish Shellfish Immunol.">
        <title>Early steps in the European eel (Anguilla anguilla)-Vibrio vulnificus interaction in the gills: Role of the RtxA13 toxin.</title>
        <authorList>
            <person name="Callol A."/>
            <person name="Pajuelo D."/>
            <person name="Ebbesson L."/>
            <person name="Teles M."/>
            <person name="MacKenzie S."/>
            <person name="Amaro C."/>
        </authorList>
    </citation>
    <scope>NUCLEOTIDE SEQUENCE</scope>
</reference>
<reference evidence="1" key="1">
    <citation type="submission" date="2014-11" db="EMBL/GenBank/DDBJ databases">
        <authorList>
            <person name="Amaro Gonzalez C."/>
        </authorList>
    </citation>
    <scope>NUCLEOTIDE SEQUENCE</scope>
</reference>
<dbReference type="EMBL" id="GBXM01104553">
    <property type="protein sequence ID" value="JAH04024.1"/>
    <property type="molecule type" value="Transcribed_RNA"/>
</dbReference>
<dbReference type="AlphaFoldDB" id="A0A0E9Q1C4"/>
<sequence length="29" mass="3386">MSQWCLEGHTKPLLQTLPKRFKLHPALVL</sequence>
<organism evidence="1">
    <name type="scientific">Anguilla anguilla</name>
    <name type="common">European freshwater eel</name>
    <name type="synonym">Muraena anguilla</name>
    <dbReference type="NCBI Taxonomy" id="7936"/>
    <lineage>
        <taxon>Eukaryota</taxon>
        <taxon>Metazoa</taxon>
        <taxon>Chordata</taxon>
        <taxon>Craniata</taxon>
        <taxon>Vertebrata</taxon>
        <taxon>Euteleostomi</taxon>
        <taxon>Actinopterygii</taxon>
        <taxon>Neopterygii</taxon>
        <taxon>Teleostei</taxon>
        <taxon>Anguilliformes</taxon>
        <taxon>Anguillidae</taxon>
        <taxon>Anguilla</taxon>
    </lineage>
</organism>
<dbReference type="EMBL" id="GBXM01091918">
    <property type="protein sequence ID" value="JAH16659.1"/>
    <property type="molecule type" value="Transcribed_RNA"/>
</dbReference>